<feature type="transmembrane region" description="Helical" evidence="12">
    <location>
        <begin position="291"/>
        <end position="311"/>
    </location>
</feature>
<feature type="transmembrane region" description="Helical" evidence="12">
    <location>
        <begin position="42"/>
        <end position="63"/>
    </location>
</feature>
<evidence type="ECO:0000256" key="3">
    <source>
        <dbReference type="ARBA" id="ARBA00011964"/>
    </source>
</evidence>
<reference evidence="13" key="2">
    <citation type="journal article" date="2016" name="G3 (Bethesda)">
        <title>Genome Evolution in Three Species of Cactophilic Drosophila.</title>
        <authorList>
            <person name="Sanchez-Flores A."/>
            <person name="Penazola F."/>
            <person name="Carpinteyro-Ponce J."/>
            <person name="Nazario-Yepiz N."/>
            <person name="Abreu-Goodger C."/>
            <person name="Machado C.A."/>
            <person name="Markow T.A."/>
        </authorList>
    </citation>
    <scope>NUCLEOTIDE SEQUENCE [LARGE SCALE GENOMIC DNA]</scope>
</reference>
<evidence type="ECO:0000256" key="6">
    <source>
        <dbReference type="ARBA" id="ARBA00022692"/>
    </source>
</evidence>
<reference evidence="14" key="3">
    <citation type="submission" date="2025-08" db="UniProtKB">
        <authorList>
            <consortium name="RefSeq"/>
        </authorList>
    </citation>
    <scope>IDENTIFICATION</scope>
    <source>
        <tissue evidence="14">Whole organism</tissue>
    </source>
</reference>
<protein>
    <recommendedName>
        <fullName evidence="3">dolichyl-P-Man:Man5GlcNAc2-PP-dolichol alpha-1,3-mannosyltransferase</fullName>
        <ecNumber evidence="3">2.4.1.258</ecNumber>
    </recommendedName>
</protein>
<keyword evidence="4" id="KW-0328">Glycosyltransferase</keyword>
<keyword evidence="9 12" id="KW-0472">Membrane</keyword>
<evidence type="ECO:0000313" key="13">
    <source>
        <dbReference type="Proteomes" id="UP000694904"/>
    </source>
</evidence>
<evidence type="ECO:0000256" key="1">
    <source>
        <dbReference type="ARBA" id="ARBA00004477"/>
    </source>
</evidence>
<feature type="transmembrane region" description="Helical" evidence="12">
    <location>
        <begin position="456"/>
        <end position="477"/>
    </location>
</feature>
<dbReference type="EC" id="2.4.1.258" evidence="3"/>
<dbReference type="PANTHER" id="PTHR12646">
    <property type="entry name" value="NOT56 - RELATED"/>
    <property type="match status" value="1"/>
</dbReference>
<feature type="transmembrane region" description="Helical" evidence="12">
    <location>
        <begin position="166"/>
        <end position="188"/>
    </location>
</feature>
<proteinExistence type="predicted"/>
<evidence type="ECO:0000313" key="14">
    <source>
        <dbReference type="RefSeq" id="XP_017868068.1"/>
    </source>
</evidence>
<feature type="transmembrane region" description="Helical" evidence="12">
    <location>
        <begin position="100"/>
        <end position="116"/>
    </location>
</feature>
<evidence type="ECO:0000256" key="2">
    <source>
        <dbReference type="ARBA" id="ARBA00004922"/>
    </source>
</evidence>
<evidence type="ECO:0000256" key="12">
    <source>
        <dbReference type="SAM" id="Phobius"/>
    </source>
</evidence>
<evidence type="ECO:0000256" key="8">
    <source>
        <dbReference type="ARBA" id="ARBA00022989"/>
    </source>
</evidence>
<dbReference type="InterPro" id="IPR007873">
    <property type="entry name" value="Glycosyltransferase_ALG3"/>
</dbReference>
<dbReference type="RefSeq" id="XP_017868068.1">
    <property type="nucleotide sequence ID" value="XM_018012579.1"/>
</dbReference>
<feature type="region of interest" description="Disordered" evidence="11">
    <location>
        <begin position="339"/>
        <end position="378"/>
    </location>
</feature>
<feature type="transmembrane region" description="Helical" evidence="12">
    <location>
        <begin position="200"/>
        <end position="224"/>
    </location>
</feature>
<evidence type="ECO:0000256" key="5">
    <source>
        <dbReference type="ARBA" id="ARBA00022679"/>
    </source>
</evidence>
<comment type="subcellular location">
    <subcellularLocation>
        <location evidence="1">Endoplasmic reticulum membrane</location>
        <topology evidence="1">Multi-pass membrane protein</topology>
    </subcellularLocation>
</comment>
<evidence type="ECO:0000256" key="9">
    <source>
        <dbReference type="ARBA" id="ARBA00023136"/>
    </source>
</evidence>
<feature type="transmembrane region" description="Helical" evidence="12">
    <location>
        <begin position="489"/>
        <end position="506"/>
    </location>
</feature>
<evidence type="ECO:0000256" key="10">
    <source>
        <dbReference type="ARBA" id="ARBA00049506"/>
    </source>
</evidence>
<feature type="compositionally biased region" description="Basic residues" evidence="11">
    <location>
        <begin position="344"/>
        <end position="357"/>
    </location>
</feature>
<evidence type="ECO:0000256" key="7">
    <source>
        <dbReference type="ARBA" id="ARBA00022824"/>
    </source>
</evidence>
<dbReference type="GeneID" id="108616984"/>
<dbReference type="Proteomes" id="UP000694904">
    <property type="component" value="Chromosome 5"/>
</dbReference>
<comment type="pathway">
    <text evidence="2">Protein modification; protein glycosylation.</text>
</comment>
<keyword evidence="13" id="KW-1185">Reference proteome</keyword>
<dbReference type="PANTHER" id="PTHR12646:SF0">
    <property type="entry name" value="DOL-P-MAN:MAN(5)GLCNAC(2)-PP-DOL ALPHA-1,3-MANNOSYLTRANSFERASE"/>
    <property type="match status" value="1"/>
</dbReference>
<feature type="region of interest" description="Disordered" evidence="11">
    <location>
        <begin position="530"/>
        <end position="554"/>
    </location>
</feature>
<comment type="catalytic activity">
    <reaction evidence="10">
        <text>an alpha-D-Man-(1-&gt;2)-alpha-D-Man-(1-&gt;2)-alpha-D-Man-(1-&gt;3)-[alpha-D-Man-(1-&gt;6)]-beta-D-Man-(1-&gt;4)-beta-D-GlcNAc-(1-&gt;4)-alpha-D-GlcNAc-diphospho-di-trans,poly-cis-dolichol + a di-trans,poly-cis-dolichyl beta-D-mannosyl phosphate = an alpha-D-Man-(1-&gt;2)-alpha-D-Man-(1-&gt;2)-alpha-D-Man-(1-&gt;3)-[alpha-D-Man-(1-&gt;3)-alpha-D-Man-(1-&gt;6)]-beta-D-Man-(1-&gt;4)-beta-D-GlcNAc-(1-&gt;4)-alpha-D-GlcNAc-diphospho-di-trans,poly-cis-dolichol + a di-trans,poly-cis-dolichyl phosphate + H(+)</text>
        <dbReference type="Rhea" id="RHEA:29527"/>
        <dbReference type="Rhea" id="RHEA-COMP:19498"/>
        <dbReference type="Rhea" id="RHEA-COMP:19501"/>
        <dbReference type="Rhea" id="RHEA-COMP:19516"/>
        <dbReference type="Rhea" id="RHEA-COMP:19517"/>
        <dbReference type="ChEBI" id="CHEBI:15378"/>
        <dbReference type="ChEBI" id="CHEBI:57683"/>
        <dbReference type="ChEBI" id="CHEBI:58211"/>
        <dbReference type="ChEBI" id="CHEBI:132515"/>
        <dbReference type="ChEBI" id="CHEBI:132516"/>
        <dbReference type="EC" id="2.4.1.258"/>
    </reaction>
    <physiologicalReaction direction="left-to-right" evidence="10">
        <dbReference type="Rhea" id="RHEA:29528"/>
    </physiologicalReaction>
</comment>
<feature type="compositionally biased region" description="Basic and acidic residues" evidence="11">
    <location>
        <begin position="531"/>
        <end position="554"/>
    </location>
</feature>
<keyword evidence="5" id="KW-0808">Transferase</keyword>
<keyword evidence="7" id="KW-0256">Endoplasmic reticulum</keyword>
<name>A0ABM1PLI2_DROAR</name>
<keyword evidence="8 12" id="KW-1133">Transmembrane helix</keyword>
<organism evidence="13 14">
    <name type="scientific">Drosophila arizonae</name>
    <name type="common">Fruit fly</name>
    <dbReference type="NCBI Taxonomy" id="7263"/>
    <lineage>
        <taxon>Eukaryota</taxon>
        <taxon>Metazoa</taxon>
        <taxon>Ecdysozoa</taxon>
        <taxon>Arthropoda</taxon>
        <taxon>Hexapoda</taxon>
        <taxon>Insecta</taxon>
        <taxon>Pterygota</taxon>
        <taxon>Neoptera</taxon>
        <taxon>Endopterygota</taxon>
        <taxon>Diptera</taxon>
        <taxon>Brachycera</taxon>
        <taxon>Muscomorpha</taxon>
        <taxon>Ephydroidea</taxon>
        <taxon>Drosophilidae</taxon>
        <taxon>Drosophila</taxon>
    </lineage>
</organism>
<evidence type="ECO:0000256" key="4">
    <source>
        <dbReference type="ARBA" id="ARBA00022676"/>
    </source>
</evidence>
<gene>
    <name evidence="14" type="primary">LOC108616984</name>
</gene>
<keyword evidence="6 12" id="KW-0812">Transmembrane</keyword>
<evidence type="ECO:0000256" key="11">
    <source>
        <dbReference type="SAM" id="MobiDB-lite"/>
    </source>
</evidence>
<feature type="transmembrane region" description="Helical" evidence="12">
    <location>
        <begin position="128"/>
        <end position="146"/>
    </location>
</feature>
<accession>A0ABM1PLI2</accession>
<dbReference type="Pfam" id="PF05208">
    <property type="entry name" value="ALG3"/>
    <property type="match status" value="1"/>
</dbReference>
<feature type="transmembrane region" description="Helical" evidence="12">
    <location>
        <begin position="230"/>
        <end position="252"/>
    </location>
</feature>
<reference evidence="13" key="1">
    <citation type="journal article" date="1997" name="Nucleic Acids Res.">
        <title>tRNAscan-SE: a program for improved detection of transfer RNA genes in genomic sequence.</title>
        <authorList>
            <person name="Lowe T.M."/>
            <person name="Eddy S.R."/>
        </authorList>
    </citation>
    <scope>NUCLEOTIDE SEQUENCE [LARGE SCALE GENOMIC DNA]</scope>
</reference>
<sequence length="554" mass="64407">MASPKGQSRVDSRRKKTTNRLQKFKEKYLSWKYARYLALDPSALPIVALLIVLAEAVINVLVIQHVPYTEIDWVAYMQECEGFLNGTTNYALLRGDTGPLVYPAAFVYIYSALYYLTAHGSNVRLAQYIYIGIYLLQMCLALRLYAKSRKVPPYMLVLTAFTSYRIHSIYVLRLFNDPVAVLLLYASLNLFMDSRWLWGTIFYSLAVGVKMNILLFAPALLLFYLANLGVLLTIVHLFICGLIQVVIAYPFLRTHPVEYLTGSFDLGRIFEHKWTVNYRFLSRELFEQREFHLALLGLHLLLLLAFAKYTWTFFKSYVHLREVQQIILPQLMLKNREEKEKAKAAKKKSHHKSKSKKSQQQEQAQELEPGNKEEDEEELTAEQKSFLKSFEKGLQNATGQKRPPAPVKEPKRKPYEISFEHCTQLALLPFFLCNFIGVVCARSLHYQFYVWYFHSLPYLVWSTPYSVGVRFLILGGIEYSFNTYPSTNLSSIVLHVSHLVLLVGVARHIRHIIKLNTLVKQKRQLEQQQQLEREEERKQVQLTNDDPKITKKLQ</sequence>